<dbReference type="GO" id="GO:0005576">
    <property type="term" value="C:extracellular region"/>
    <property type="evidence" value="ECO:0007669"/>
    <property type="project" value="InterPro"/>
</dbReference>
<name>A0A814JG12_9BILA</name>
<dbReference type="EMBL" id="CAJOBD010001032">
    <property type="protein sequence ID" value="CAF3751284.1"/>
    <property type="molecule type" value="Genomic_DNA"/>
</dbReference>
<dbReference type="Proteomes" id="UP000663864">
    <property type="component" value="Unassembled WGS sequence"/>
</dbReference>
<dbReference type="InterPro" id="IPR003540">
    <property type="entry name" value="ADP-ribosyltransferase"/>
</dbReference>
<protein>
    <recommendedName>
        <fullName evidence="1">ADP ribosyltransferase domain-containing protein</fullName>
    </recommendedName>
</protein>
<dbReference type="Pfam" id="PF03496">
    <property type="entry name" value="ADPrib_exo_Tox"/>
    <property type="match status" value="1"/>
</dbReference>
<organism evidence="2 4">
    <name type="scientific">Rotaria sordida</name>
    <dbReference type="NCBI Taxonomy" id="392033"/>
    <lineage>
        <taxon>Eukaryota</taxon>
        <taxon>Metazoa</taxon>
        <taxon>Spiralia</taxon>
        <taxon>Gnathifera</taxon>
        <taxon>Rotifera</taxon>
        <taxon>Eurotatoria</taxon>
        <taxon>Bdelloidea</taxon>
        <taxon>Philodinida</taxon>
        <taxon>Philodinidae</taxon>
        <taxon>Rotaria</taxon>
    </lineage>
</organism>
<dbReference type="Gene3D" id="3.90.176.10">
    <property type="entry name" value="Toxin ADP-ribosyltransferase, Chain A, domain 1"/>
    <property type="match status" value="1"/>
</dbReference>
<dbReference type="PROSITE" id="PS51996">
    <property type="entry name" value="TR_MART"/>
    <property type="match status" value="1"/>
</dbReference>
<dbReference type="EMBL" id="CAJNOT010000620">
    <property type="protein sequence ID" value="CAF1037108.1"/>
    <property type="molecule type" value="Genomic_DNA"/>
</dbReference>
<proteinExistence type="predicted"/>
<sequence>MALRTRTVDLLFLCRFFIRDISDRLTEKQCQHPVRVYRGQRMQIEERQRLQQSIGQLISVNSFLSTTLDRNVATQYLGDTKIQITDGDEEFVIFDIDADPKCRSKPFAIIEENSAIPEKQEVLFDAGSIFYLKSVHCEEQDDGYYPIWIMEMRLSNEEKHELPLSSFGLLLCNMKKYKFASKLF</sequence>
<evidence type="ECO:0000259" key="1">
    <source>
        <dbReference type="Pfam" id="PF03496"/>
    </source>
</evidence>
<comment type="caution">
    <text evidence="2">The sequence shown here is derived from an EMBL/GenBank/DDBJ whole genome shotgun (WGS) entry which is preliminary data.</text>
</comment>
<gene>
    <name evidence="3" type="ORF">JBS370_LOCUS12581</name>
    <name evidence="2" type="ORF">ZHD862_LOCUS14353</name>
</gene>
<evidence type="ECO:0000313" key="3">
    <source>
        <dbReference type="EMBL" id="CAF3751284.1"/>
    </source>
</evidence>
<accession>A0A814JG12</accession>
<dbReference type="Proteomes" id="UP000663836">
    <property type="component" value="Unassembled WGS sequence"/>
</dbReference>
<feature type="domain" description="ADP ribosyltransferase" evidence="1">
    <location>
        <begin position="18"/>
        <end position="142"/>
    </location>
</feature>
<dbReference type="AlphaFoldDB" id="A0A814JG12"/>
<evidence type="ECO:0000313" key="4">
    <source>
        <dbReference type="Proteomes" id="UP000663864"/>
    </source>
</evidence>
<evidence type="ECO:0000313" key="2">
    <source>
        <dbReference type="EMBL" id="CAF1037108.1"/>
    </source>
</evidence>
<reference evidence="2" key="1">
    <citation type="submission" date="2021-02" db="EMBL/GenBank/DDBJ databases">
        <authorList>
            <person name="Nowell W R."/>
        </authorList>
    </citation>
    <scope>NUCLEOTIDE SEQUENCE</scope>
</reference>
<dbReference type="SUPFAM" id="SSF56399">
    <property type="entry name" value="ADP-ribosylation"/>
    <property type="match status" value="1"/>
</dbReference>